<feature type="domain" description="NEAT" evidence="8">
    <location>
        <begin position="871"/>
        <end position="993"/>
    </location>
</feature>
<feature type="compositionally biased region" description="Pro residues" evidence="6">
    <location>
        <begin position="213"/>
        <end position="223"/>
    </location>
</feature>
<comment type="subcellular location">
    <subcellularLocation>
        <location evidence="1">Secreted</location>
        <location evidence="1">Cell wall</location>
        <topology evidence="1">Peptidoglycan-anchor</topology>
    </subcellularLocation>
</comment>
<dbReference type="CDD" id="cd06920">
    <property type="entry name" value="NEAT"/>
    <property type="match status" value="9"/>
</dbReference>
<sequence length="1455" mass="159901">MKSRLNKYITTFAAILMLFSLFSPYAGATPEDESTSSNLPDSSTTVTSATYATYEYPVELPGPYVEPTNAITTTEATYADGEYLIDYKPLRKTVSGSTKDSSFKTNYTYPGDLIIKDGKYHFSFKFAEAQGLSKFLVEQNGETVPAKIEVDSGKASGTVSFDVYDFHQNVNTEFGFNSSSPWYVDTDPDRSVKEWIEFDPSSLRLKNSTENPTVPPVTPPVTPPSTGEKLADLDFTLLKDGTDEKSMMDGYTEKPGSLIERGGKQYARFTLKNSKQIDGFKVEQNGVLTDTSIVNEDQNANTRVIEFEVKELPAKLNAWVSINWPELGYVHTYNVDLQLASVPVPTTLADGTYSINFDTLHATKDQPSAMAQYLLSPATLTVLKGQKEVSFTIKDSTTVTEFKTEQNGTLTDADIVSEDKTANTRVVKFKVADLDAILNAQVHVSTTYPGGVYEMDHKLRLQFDKNSITENGSSPETTSNLDFTLLKDGTNEVSMMDGYTGKPGTLIERNGKKYVRFTLKNSKQIDGFKVEQNGVLTNVATVSEDKTANTRVIEFEVKEIPAKLSAWVSINWPELGYVHTYNVDLQLASAPTSPSLADGTYAINFNTLHATKDQPSAMAQYLLSPATLTVAKGQKEVSFTIKDSTTVTEFKTEQNGTLTDADIVSEDKTANTRVVKFKVADLDAILNAQVHVSTTYPGGVYEMDHKLRLQFDKNSITNAPTPVDPGTPGTPGTPGKNLADGTYSINFDALHATKDQKSAMAQYLLSPATLTVSKGKYEASFTIKDSTTVTEFKTEQNGTLTDADIVSEDKNANTRVVKFKVADLDAILNAQVHVSTTYPGGIYEMDHKLRLQFDRSSITAKGPDNGTTTPVENGRYSIDFSVFKNGSNEISVMDGYMQKPATLLKQSGKNIIQIKMDKSSWIKTFKVNGSEAQVVEQSTSADTRTVQFEVPNLSDKVTVNTHVIVPGLDLGGIPYDHVYDVQFQFEPATIRSFVEPTSSGAADPIVKLDFDKLANGKYALKFTIVLPDGITGSESPAQRFITNEPAQLVVEGDKRFVGLKLQNSNEVKALRIWDNASGGYQDVEVTREDAASNTKDVRFSVSDFKNNVKGQLVVYEASKVASSAPMVFKAEDRVEKVYDFEFKFDTSNVSYHNETKADEVEQGKNNLADGEYTANFRVLANGTDKDSLVAPFVQSLAKLIVKNGKVQAHVTVTDNQALKLFQTDFEGRYANPTIVGADTKGDTHTIAFEVPDLDKKLSVYTQVYLPEKYIFNEKFGGQIQFDRASLKGEGVNAATTATATESAAASTDKATETTTSVAEAKPAVEQPVQPASEKQYTINYNVFKDKTNEASVMDGYLDKPATLIEKGDKRYIQVTLKNSSWMPTLQVEQNGTLKDVEVISTSGDTRIVQFEVGDLSQKISAYTHVIVPGLVLGGVPYDHWYTVQFQFDEASLKVK</sequence>
<keyword evidence="2" id="KW-0134">Cell wall</keyword>
<evidence type="ECO:0000313" key="9">
    <source>
        <dbReference type="EMBL" id="SUA71776.1"/>
    </source>
</evidence>
<dbReference type="PANTHER" id="PTHR37824:SF1">
    <property type="entry name" value="IRON-REGULATED SURFACE DETERMINANT PROTEIN C"/>
    <property type="match status" value="1"/>
</dbReference>
<dbReference type="InterPro" id="IPR050436">
    <property type="entry name" value="IsdA"/>
</dbReference>
<dbReference type="SUPFAM" id="SSF158911">
    <property type="entry name" value="NEAT domain-like"/>
    <property type="match status" value="10"/>
</dbReference>
<evidence type="ECO:0000256" key="6">
    <source>
        <dbReference type="SAM" id="MobiDB-lite"/>
    </source>
</evidence>
<feature type="domain" description="NEAT" evidence="8">
    <location>
        <begin position="348"/>
        <end position="471"/>
    </location>
</feature>
<evidence type="ECO:0000256" key="4">
    <source>
        <dbReference type="ARBA" id="ARBA00022729"/>
    </source>
</evidence>
<name>A0A378Y3D8_PAEPO</name>
<organism evidence="9 10">
    <name type="scientific">Paenibacillus polymyxa</name>
    <name type="common">Bacillus polymyxa</name>
    <dbReference type="NCBI Taxonomy" id="1406"/>
    <lineage>
        <taxon>Bacteria</taxon>
        <taxon>Bacillati</taxon>
        <taxon>Bacillota</taxon>
        <taxon>Bacilli</taxon>
        <taxon>Bacillales</taxon>
        <taxon>Paenibacillaceae</taxon>
        <taxon>Paenibacillus</taxon>
    </lineage>
</organism>
<gene>
    <name evidence="9" type="primary">surfB1</name>
    <name evidence="9" type="ORF">NCTC10343_04703</name>
</gene>
<dbReference type="RefSeq" id="WP_029515220.1">
    <property type="nucleotide sequence ID" value="NZ_CP036496.1"/>
</dbReference>
<dbReference type="PANTHER" id="PTHR37824">
    <property type="entry name" value="IRON-REGULATED SURFACE DETERMINANT PROTEIN C"/>
    <property type="match status" value="1"/>
</dbReference>
<dbReference type="EMBL" id="UGSC01000001">
    <property type="protein sequence ID" value="SUA71776.1"/>
    <property type="molecule type" value="Genomic_DNA"/>
</dbReference>
<proteinExistence type="predicted"/>
<keyword evidence="4 7" id="KW-0732">Signal</keyword>
<keyword evidence="5" id="KW-0572">Peptidoglycan-anchor</keyword>
<dbReference type="Pfam" id="PF05031">
    <property type="entry name" value="NEAT"/>
    <property type="match status" value="10"/>
</dbReference>
<evidence type="ECO:0000256" key="2">
    <source>
        <dbReference type="ARBA" id="ARBA00022512"/>
    </source>
</evidence>
<feature type="domain" description="NEAT" evidence="8">
    <location>
        <begin position="738"/>
        <end position="861"/>
    </location>
</feature>
<evidence type="ECO:0000256" key="3">
    <source>
        <dbReference type="ARBA" id="ARBA00022525"/>
    </source>
</evidence>
<protein>
    <submittedName>
        <fullName evidence="9">Iron-regulated surface determinant protein B</fullName>
    </submittedName>
</protein>
<feature type="signal peptide" evidence="7">
    <location>
        <begin position="1"/>
        <end position="28"/>
    </location>
</feature>
<evidence type="ECO:0000259" key="8">
    <source>
        <dbReference type="PROSITE" id="PS50978"/>
    </source>
</evidence>
<reference evidence="9 10" key="1">
    <citation type="submission" date="2018-06" db="EMBL/GenBank/DDBJ databases">
        <authorList>
            <consortium name="Pathogen Informatics"/>
            <person name="Doyle S."/>
        </authorList>
    </citation>
    <scope>NUCLEOTIDE SEQUENCE [LARGE SCALE GENOMIC DNA]</scope>
    <source>
        <strain evidence="9 10">NCTC10343</strain>
    </source>
</reference>
<evidence type="ECO:0000256" key="1">
    <source>
        <dbReference type="ARBA" id="ARBA00004168"/>
    </source>
</evidence>
<feature type="domain" description="NEAT" evidence="8">
    <location>
        <begin position="1013"/>
        <end position="1146"/>
    </location>
</feature>
<feature type="domain" description="NEAT" evidence="8">
    <location>
        <begin position="1167"/>
        <end position="1289"/>
    </location>
</feature>
<feature type="domain" description="NEAT" evidence="8">
    <location>
        <begin position="1331"/>
        <end position="1455"/>
    </location>
</feature>
<dbReference type="InterPro" id="IPR006635">
    <property type="entry name" value="NEAT_dom"/>
</dbReference>
<feature type="chain" id="PRO_5016928601" evidence="7">
    <location>
        <begin position="29"/>
        <end position="1455"/>
    </location>
</feature>
<feature type="region of interest" description="Disordered" evidence="6">
    <location>
        <begin position="1299"/>
        <end position="1319"/>
    </location>
</feature>
<evidence type="ECO:0000313" key="10">
    <source>
        <dbReference type="Proteomes" id="UP000254400"/>
    </source>
</evidence>
<dbReference type="SMART" id="SM00725">
    <property type="entry name" value="NEAT"/>
    <property type="match status" value="9"/>
</dbReference>
<keyword evidence="3" id="KW-0964">Secreted</keyword>
<dbReference type="GeneID" id="93348017"/>
<feature type="domain" description="NEAT" evidence="8">
    <location>
        <begin position="226"/>
        <end position="347"/>
    </location>
</feature>
<feature type="domain" description="NEAT" evidence="8">
    <location>
        <begin position="596"/>
        <end position="719"/>
    </location>
</feature>
<evidence type="ECO:0000256" key="5">
    <source>
        <dbReference type="ARBA" id="ARBA00023088"/>
    </source>
</evidence>
<feature type="compositionally biased region" description="Low complexity" evidence="6">
    <location>
        <begin position="1299"/>
        <end position="1318"/>
    </location>
</feature>
<feature type="domain" description="NEAT" evidence="8">
    <location>
        <begin position="78"/>
        <end position="206"/>
    </location>
</feature>
<dbReference type="Proteomes" id="UP000254400">
    <property type="component" value="Unassembled WGS sequence"/>
</dbReference>
<feature type="domain" description="NEAT" evidence="8">
    <location>
        <begin position="474"/>
        <end position="595"/>
    </location>
</feature>
<dbReference type="Gene3D" id="2.60.40.1850">
    <property type="match status" value="10"/>
</dbReference>
<dbReference type="PROSITE" id="PS50978">
    <property type="entry name" value="NEAT"/>
    <property type="match status" value="10"/>
</dbReference>
<evidence type="ECO:0000256" key="7">
    <source>
        <dbReference type="SAM" id="SignalP"/>
    </source>
</evidence>
<feature type="region of interest" description="Disordered" evidence="6">
    <location>
        <begin position="204"/>
        <end position="228"/>
    </location>
</feature>
<dbReference type="InterPro" id="IPR037250">
    <property type="entry name" value="NEAT_dom_sf"/>
</dbReference>
<accession>A0A378Y3D8</accession>